<reference evidence="3 4" key="1">
    <citation type="journal article" date="2020" name="Mol. Biol. Evol.">
        <title>Distinct Expression and Methylation Patterns for Genes with Different Fates following a Single Whole-Genome Duplication in Flowering Plants.</title>
        <authorList>
            <person name="Shi T."/>
            <person name="Rahmani R.S."/>
            <person name="Gugger P.F."/>
            <person name="Wang M."/>
            <person name="Li H."/>
            <person name="Zhang Y."/>
            <person name="Li Z."/>
            <person name="Wang Q."/>
            <person name="Van de Peer Y."/>
            <person name="Marchal K."/>
            <person name="Chen J."/>
        </authorList>
    </citation>
    <scope>NUCLEOTIDE SEQUENCE [LARGE SCALE GENOMIC DNA]</scope>
    <source>
        <tissue evidence="3">Leaf</tissue>
    </source>
</reference>
<organism evidence="3 4">
    <name type="scientific">Nelumbo nucifera</name>
    <name type="common">Sacred lotus</name>
    <dbReference type="NCBI Taxonomy" id="4432"/>
    <lineage>
        <taxon>Eukaryota</taxon>
        <taxon>Viridiplantae</taxon>
        <taxon>Streptophyta</taxon>
        <taxon>Embryophyta</taxon>
        <taxon>Tracheophyta</taxon>
        <taxon>Spermatophyta</taxon>
        <taxon>Magnoliopsida</taxon>
        <taxon>Proteales</taxon>
        <taxon>Nelumbonaceae</taxon>
        <taxon>Nelumbo</taxon>
    </lineage>
</organism>
<dbReference type="AlphaFoldDB" id="A0A822ZEB7"/>
<feature type="domain" description="Malectin-like" evidence="2">
    <location>
        <begin position="2"/>
        <end position="94"/>
    </location>
</feature>
<sequence length="247" mass="28459">MKNCYALPIDGEGNTRYLVRAWFMYGNYDALNEVPKFDVYLGVNLWATVEFDNATHIRIYEIIHAPPVGYNTIDVCLLNTRSGTPFISVLELRNWLVNYRYPDDEYDRIWWPNSYSAWEPLITSLTVDSRDNNGYIPPSLVMRTVVTPANGSSNLRFSWEWENPSTQFYVYLHFAETQQLQESQSRKFYVYVGPDKIYNDALTLNYLSTTTLYNLSPLSGRGFLFDITQAGDMNKVSRGVGVGKLNS</sequence>
<dbReference type="PANTHER" id="PTHR45631:SF202">
    <property type="entry name" value="SENESCENCE-INDUCED RECEPTOR-LIKE SERINE_THREONINE-PROTEIN KINASE"/>
    <property type="match status" value="1"/>
</dbReference>
<name>A0A822ZEB7_NELNU</name>
<accession>A0A822ZEB7</accession>
<dbReference type="Pfam" id="PF12819">
    <property type="entry name" value="Malectin_like"/>
    <property type="match status" value="2"/>
</dbReference>
<dbReference type="PANTHER" id="PTHR45631">
    <property type="entry name" value="OS07G0107800 PROTEIN-RELATED"/>
    <property type="match status" value="1"/>
</dbReference>
<comment type="caution">
    <text evidence="3">The sequence shown here is derived from an EMBL/GenBank/DDBJ whole genome shotgun (WGS) entry which is preliminary data.</text>
</comment>
<gene>
    <name evidence="3" type="ORF">HUJ06_002754</name>
</gene>
<comment type="subcellular location">
    <subcellularLocation>
        <location evidence="1">Membrane</location>
        <topology evidence="1">Single-pass membrane protein</topology>
    </subcellularLocation>
</comment>
<feature type="domain" description="Malectin-like" evidence="2">
    <location>
        <begin position="98"/>
        <end position="220"/>
    </location>
</feature>
<proteinExistence type="predicted"/>
<evidence type="ECO:0000313" key="3">
    <source>
        <dbReference type="EMBL" id="DAD44524.1"/>
    </source>
</evidence>
<dbReference type="GO" id="GO:0016020">
    <property type="term" value="C:membrane"/>
    <property type="evidence" value="ECO:0007669"/>
    <property type="project" value="UniProtKB-SubCell"/>
</dbReference>
<evidence type="ECO:0000256" key="1">
    <source>
        <dbReference type="ARBA" id="ARBA00004167"/>
    </source>
</evidence>
<dbReference type="EMBL" id="DUZY01000007">
    <property type="protein sequence ID" value="DAD44524.1"/>
    <property type="molecule type" value="Genomic_DNA"/>
</dbReference>
<evidence type="ECO:0000313" key="4">
    <source>
        <dbReference type="Proteomes" id="UP000607653"/>
    </source>
</evidence>
<keyword evidence="4" id="KW-1185">Reference proteome</keyword>
<dbReference type="Proteomes" id="UP000607653">
    <property type="component" value="Unassembled WGS sequence"/>
</dbReference>
<protein>
    <recommendedName>
        <fullName evidence="2">Malectin-like domain-containing protein</fullName>
    </recommendedName>
</protein>
<dbReference type="InterPro" id="IPR024788">
    <property type="entry name" value="Malectin-like_Carb-bd_dom"/>
</dbReference>
<evidence type="ECO:0000259" key="2">
    <source>
        <dbReference type="Pfam" id="PF12819"/>
    </source>
</evidence>